<dbReference type="EMBL" id="QMFB01000006">
    <property type="protein sequence ID" value="RAV20932.1"/>
    <property type="molecule type" value="Genomic_DNA"/>
</dbReference>
<comment type="caution">
    <text evidence="5">The sequence shown here is derived from an EMBL/GenBank/DDBJ whole genome shotgun (WGS) entry which is preliminary data.</text>
</comment>
<proteinExistence type="predicted"/>
<organism evidence="5 6">
    <name type="scientific">Paenibacillus contaminans</name>
    <dbReference type="NCBI Taxonomy" id="450362"/>
    <lineage>
        <taxon>Bacteria</taxon>
        <taxon>Bacillati</taxon>
        <taxon>Bacillota</taxon>
        <taxon>Bacilli</taxon>
        <taxon>Bacillales</taxon>
        <taxon>Paenibacillaceae</taxon>
        <taxon>Paenibacillus</taxon>
    </lineage>
</organism>
<dbReference type="SMART" id="SM00345">
    <property type="entry name" value="HTH_GNTR"/>
    <property type="match status" value="1"/>
</dbReference>
<keyword evidence="3" id="KW-0804">Transcription</keyword>
<dbReference type="GO" id="GO:0003677">
    <property type="term" value="F:DNA binding"/>
    <property type="evidence" value="ECO:0007669"/>
    <property type="project" value="UniProtKB-KW"/>
</dbReference>
<dbReference type="Pfam" id="PF00392">
    <property type="entry name" value="GntR"/>
    <property type="match status" value="1"/>
</dbReference>
<evidence type="ECO:0000256" key="3">
    <source>
        <dbReference type="ARBA" id="ARBA00023163"/>
    </source>
</evidence>
<dbReference type="AlphaFoldDB" id="A0A329MMT1"/>
<feature type="domain" description="HTH gntR-type" evidence="4">
    <location>
        <begin position="7"/>
        <end position="74"/>
    </location>
</feature>
<dbReference type="RefSeq" id="WP_113031212.1">
    <property type="nucleotide sequence ID" value="NZ_QMFB01000006.1"/>
</dbReference>
<dbReference type="PROSITE" id="PS50949">
    <property type="entry name" value="HTH_GNTR"/>
    <property type="match status" value="1"/>
</dbReference>
<dbReference type="Gene3D" id="1.10.10.10">
    <property type="entry name" value="Winged helix-like DNA-binding domain superfamily/Winged helix DNA-binding domain"/>
    <property type="match status" value="1"/>
</dbReference>
<dbReference type="SUPFAM" id="SSF46785">
    <property type="entry name" value="Winged helix' DNA-binding domain"/>
    <property type="match status" value="1"/>
</dbReference>
<evidence type="ECO:0000313" key="5">
    <source>
        <dbReference type="EMBL" id="RAV20932.1"/>
    </source>
</evidence>
<dbReference type="Proteomes" id="UP000250369">
    <property type="component" value="Unassembled WGS sequence"/>
</dbReference>
<dbReference type="InterPro" id="IPR036388">
    <property type="entry name" value="WH-like_DNA-bd_sf"/>
</dbReference>
<sequence length="214" mass="24759">MAQQRKESLQQAAYEAIHEWIGSGKLDQGSVTSEVYLSAALDMSRTPVRSALQRLEWEGYVQIVPKHGVLILDHSARKVGDLIDMLCSQILYAVNAAYATRRIELEAWRNECEANVSLILQIPDETARCERFAAYEKDALLDLIRVIRNNEMEQQFIHTVYRLSWQKNKRRWMPPFVQDTIQLFLRLLAGMKAPSQSFFPALAQYGEQLKRTWT</sequence>
<gene>
    <name evidence="5" type="ORF">DQG23_12640</name>
</gene>
<dbReference type="InterPro" id="IPR000524">
    <property type="entry name" value="Tscrpt_reg_HTH_GntR"/>
</dbReference>
<keyword evidence="6" id="KW-1185">Reference proteome</keyword>
<keyword evidence="1" id="KW-0805">Transcription regulation</keyword>
<name>A0A329MMT1_9BACL</name>
<dbReference type="OrthoDB" id="574518at2"/>
<dbReference type="PANTHER" id="PTHR43537">
    <property type="entry name" value="TRANSCRIPTIONAL REGULATOR, GNTR FAMILY"/>
    <property type="match status" value="1"/>
</dbReference>
<keyword evidence="2" id="KW-0238">DNA-binding</keyword>
<evidence type="ECO:0000313" key="6">
    <source>
        <dbReference type="Proteomes" id="UP000250369"/>
    </source>
</evidence>
<protein>
    <recommendedName>
        <fullName evidence="4">HTH gntR-type domain-containing protein</fullName>
    </recommendedName>
</protein>
<reference evidence="5 6" key="1">
    <citation type="journal article" date="2009" name="Int. J. Syst. Evol. Microbiol.">
        <title>Paenibacillus contaminans sp. nov., isolated from a contaminated laboratory plate.</title>
        <authorList>
            <person name="Chou J.H."/>
            <person name="Lee J.H."/>
            <person name="Lin M.C."/>
            <person name="Chang P.S."/>
            <person name="Arun A.B."/>
            <person name="Young C.C."/>
            <person name="Chen W.M."/>
        </authorList>
    </citation>
    <scope>NUCLEOTIDE SEQUENCE [LARGE SCALE GENOMIC DNA]</scope>
    <source>
        <strain evidence="5 6">CKOBP-6</strain>
    </source>
</reference>
<evidence type="ECO:0000256" key="2">
    <source>
        <dbReference type="ARBA" id="ARBA00023125"/>
    </source>
</evidence>
<dbReference type="InterPro" id="IPR036390">
    <property type="entry name" value="WH_DNA-bd_sf"/>
</dbReference>
<evidence type="ECO:0000259" key="4">
    <source>
        <dbReference type="PROSITE" id="PS50949"/>
    </source>
</evidence>
<accession>A0A329MMT1</accession>
<dbReference type="PANTHER" id="PTHR43537:SF24">
    <property type="entry name" value="GLUCONATE OPERON TRANSCRIPTIONAL REPRESSOR"/>
    <property type="match status" value="1"/>
</dbReference>
<evidence type="ECO:0000256" key="1">
    <source>
        <dbReference type="ARBA" id="ARBA00023015"/>
    </source>
</evidence>
<dbReference type="GO" id="GO:0003700">
    <property type="term" value="F:DNA-binding transcription factor activity"/>
    <property type="evidence" value="ECO:0007669"/>
    <property type="project" value="InterPro"/>
</dbReference>